<proteinExistence type="predicted"/>
<dbReference type="EMBL" id="KZ271539">
    <property type="protein sequence ID" value="OZC05087.1"/>
    <property type="molecule type" value="Genomic_DNA"/>
</dbReference>
<keyword evidence="1" id="KW-0472">Membrane</keyword>
<reference evidence="2 3" key="1">
    <citation type="submission" date="2015-12" db="EMBL/GenBank/DDBJ databases">
        <title>Draft genome of the nematode, Onchocerca flexuosa.</title>
        <authorList>
            <person name="Mitreva M."/>
        </authorList>
    </citation>
    <scope>NUCLEOTIDE SEQUENCE [LARGE SCALE GENOMIC DNA]</scope>
    <source>
        <strain evidence="2">Red Deer</strain>
    </source>
</reference>
<keyword evidence="1" id="KW-0812">Transmembrane</keyword>
<accession>A0A238BHX9</accession>
<sequence length="76" mass="8775">MADPKNVALQDISEDLGELPGCRMGWVGRMRSFLWYLGFLIDILNYKTIYTMRKKICSGKKNILIKYKTEGTSKIL</sequence>
<keyword evidence="1" id="KW-1133">Transmembrane helix</keyword>
<keyword evidence="3" id="KW-1185">Reference proteome</keyword>
<name>A0A238BHX9_9BILA</name>
<gene>
    <name evidence="2" type="ORF">X798_07954</name>
</gene>
<evidence type="ECO:0000313" key="2">
    <source>
        <dbReference type="EMBL" id="OZC05087.1"/>
    </source>
</evidence>
<evidence type="ECO:0000313" key="3">
    <source>
        <dbReference type="Proteomes" id="UP000242913"/>
    </source>
</evidence>
<protein>
    <submittedName>
        <fullName evidence="2">Uncharacterized protein</fullName>
    </submittedName>
</protein>
<evidence type="ECO:0000256" key="1">
    <source>
        <dbReference type="SAM" id="Phobius"/>
    </source>
</evidence>
<organism evidence="2 3">
    <name type="scientific">Onchocerca flexuosa</name>
    <dbReference type="NCBI Taxonomy" id="387005"/>
    <lineage>
        <taxon>Eukaryota</taxon>
        <taxon>Metazoa</taxon>
        <taxon>Ecdysozoa</taxon>
        <taxon>Nematoda</taxon>
        <taxon>Chromadorea</taxon>
        <taxon>Rhabditida</taxon>
        <taxon>Spirurina</taxon>
        <taxon>Spiruromorpha</taxon>
        <taxon>Filarioidea</taxon>
        <taxon>Onchocercidae</taxon>
        <taxon>Onchocerca</taxon>
    </lineage>
</organism>
<feature type="transmembrane region" description="Helical" evidence="1">
    <location>
        <begin position="33"/>
        <end position="52"/>
    </location>
</feature>
<dbReference type="Proteomes" id="UP000242913">
    <property type="component" value="Unassembled WGS sequence"/>
</dbReference>
<dbReference type="AlphaFoldDB" id="A0A238BHX9"/>